<comment type="similarity">
    <text evidence="1">Belongs to the drug/metabolite transporter (DMT) superfamily. Small multidrug resistance (SMR) (TC 2.A.7.1) family.</text>
</comment>
<organism evidence="3 4">
    <name type="scientific">Scytonema millei VB511283</name>
    <dbReference type="NCBI Taxonomy" id="1245923"/>
    <lineage>
        <taxon>Bacteria</taxon>
        <taxon>Bacillati</taxon>
        <taxon>Cyanobacteriota</taxon>
        <taxon>Cyanophyceae</taxon>
        <taxon>Nostocales</taxon>
        <taxon>Scytonemataceae</taxon>
        <taxon>Scytonema</taxon>
    </lineage>
</organism>
<gene>
    <name evidence="3" type="ORF">QH73_0020620</name>
</gene>
<dbReference type="Pfam" id="PF00893">
    <property type="entry name" value="Multi_Drug_Res"/>
    <property type="match status" value="1"/>
</dbReference>
<keyword evidence="2" id="KW-0472">Membrane</keyword>
<keyword evidence="1 2" id="KW-0812">Transmembrane</keyword>
<dbReference type="InterPro" id="IPR045324">
    <property type="entry name" value="Small_multidrug_res"/>
</dbReference>
<dbReference type="Proteomes" id="UP000031532">
    <property type="component" value="Unassembled WGS sequence"/>
</dbReference>
<protein>
    <submittedName>
        <fullName evidence="3">Small multidrug resistance protein</fullName>
    </submittedName>
</protein>
<sequence length="104" mass="11154">MYLLMVLISAILFTIGGVFMKLSEGLSQPLPSLLVYIFFIAGASIQTVAMRKATLGVTYIVVLGLESILAVLFGVVLFQESLSYINVIGVSFIVAGMGFLQGEE</sequence>
<dbReference type="OrthoDB" id="21828at2"/>
<comment type="caution">
    <text evidence="3">The sequence shown here is derived from an EMBL/GenBank/DDBJ whole genome shotgun (WGS) entry which is preliminary data.</text>
</comment>
<keyword evidence="2" id="KW-1133">Transmembrane helix</keyword>
<dbReference type="SUPFAM" id="SSF103481">
    <property type="entry name" value="Multidrug resistance efflux transporter EmrE"/>
    <property type="match status" value="1"/>
</dbReference>
<feature type="transmembrane region" description="Helical" evidence="2">
    <location>
        <begin position="84"/>
        <end position="100"/>
    </location>
</feature>
<keyword evidence="4" id="KW-1185">Reference proteome</keyword>
<proteinExistence type="inferred from homology"/>
<dbReference type="GO" id="GO:0005886">
    <property type="term" value="C:plasma membrane"/>
    <property type="evidence" value="ECO:0007669"/>
    <property type="project" value="UniProtKB-SubCell"/>
</dbReference>
<evidence type="ECO:0000256" key="1">
    <source>
        <dbReference type="RuleBase" id="RU003942"/>
    </source>
</evidence>
<feature type="transmembrane region" description="Helical" evidence="2">
    <location>
        <begin position="56"/>
        <end position="78"/>
    </location>
</feature>
<dbReference type="InterPro" id="IPR037185">
    <property type="entry name" value="EmrE-like"/>
</dbReference>
<accession>A0A9X5E905</accession>
<name>A0A9X5E905_9CYAN</name>
<dbReference type="EMBL" id="JTJC03000006">
    <property type="protein sequence ID" value="NHC37008.1"/>
    <property type="molecule type" value="Genomic_DNA"/>
</dbReference>
<evidence type="ECO:0000313" key="4">
    <source>
        <dbReference type="Proteomes" id="UP000031532"/>
    </source>
</evidence>
<dbReference type="Gene3D" id="1.10.3730.20">
    <property type="match status" value="1"/>
</dbReference>
<dbReference type="GO" id="GO:0022857">
    <property type="term" value="F:transmembrane transporter activity"/>
    <property type="evidence" value="ECO:0007669"/>
    <property type="project" value="InterPro"/>
</dbReference>
<dbReference type="RefSeq" id="WP_039713984.1">
    <property type="nucleotide sequence ID" value="NZ_JTJC03000006.1"/>
</dbReference>
<feature type="transmembrane region" description="Helical" evidence="2">
    <location>
        <begin position="30"/>
        <end position="49"/>
    </location>
</feature>
<reference evidence="3 4" key="1">
    <citation type="journal article" date="2015" name="Genome Announc.">
        <title>Draft Genome Sequence of the Terrestrial Cyanobacterium Scytonema millei VB511283, Isolated from Eastern India.</title>
        <authorList>
            <person name="Sen D."/>
            <person name="Chandrababunaidu M.M."/>
            <person name="Singh D."/>
            <person name="Sanghi N."/>
            <person name="Ghorai A."/>
            <person name="Mishra G.P."/>
            <person name="Madduluri M."/>
            <person name="Adhikary S.P."/>
            <person name="Tripathy S."/>
        </authorList>
    </citation>
    <scope>NUCLEOTIDE SEQUENCE [LARGE SCALE GENOMIC DNA]</scope>
    <source>
        <strain evidence="3 4">VB511283</strain>
    </source>
</reference>
<evidence type="ECO:0000313" key="3">
    <source>
        <dbReference type="EMBL" id="NHC37008.1"/>
    </source>
</evidence>
<dbReference type="AlphaFoldDB" id="A0A9X5E905"/>
<comment type="subcellular location">
    <subcellularLocation>
        <location evidence="1">Cell membrane</location>
        <topology evidence="1">Multi-pass membrane protein</topology>
    </subcellularLocation>
</comment>
<evidence type="ECO:0000256" key="2">
    <source>
        <dbReference type="SAM" id="Phobius"/>
    </source>
</evidence>